<name>A0A518I146_9BACT</name>
<dbReference type="RefSeq" id="WP_197455508.1">
    <property type="nucleotide sequence ID" value="NZ_CP037423.1"/>
</dbReference>
<gene>
    <name evidence="1" type="ORF">Enr13x_67490</name>
</gene>
<proteinExistence type="predicted"/>
<accession>A0A518I146</accession>
<dbReference type="Proteomes" id="UP000319004">
    <property type="component" value="Chromosome"/>
</dbReference>
<reference evidence="1 2" key="1">
    <citation type="submission" date="2019-03" db="EMBL/GenBank/DDBJ databases">
        <title>Deep-cultivation of Planctomycetes and their phenomic and genomic characterization uncovers novel biology.</title>
        <authorList>
            <person name="Wiegand S."/>
            <person name="Jogler M."/>
            <person name="Boedeker C."/>
            <person name="Pinto D."/>
            <person name="Vollmers J."/>
            <person name="Rivas-Marin E."/>
            <person name="Kohn T."/>
            <person name="Peeters S.H."/>
            <person name="Heuer A."/>
            <person name="Rast P."/>
            <person name="Oberbeckmann S."/>
            <person name="Bunk B."/>
            <person name="Jeske O."/>
            <person name="Meyerdierks A."/>
            <person name="Storesund J.E."/>
            <person name="Kallscheuer N."/>
            <person name="Luecker S."/>
            <person name="Lage O.M."/>
            <person name="Pohl T."/>
            <person name="Merkel B.J."/>
            <person name="Hornburger P."/>
            <person name="Mueller R.-W."/>
            <person name="Bruemmer F."/>
            <person name="Labrenz M."/>
            <person name="Spormann A.M."/>
            <person name="Op den Camp H."/>
            <person name="Overmann J."/>
            <person name="Amann R."/>
            <person name="Jetten M.S.M."/>
            <person name="Mascher T."/>
            <person name="Medema M.H."/>
            <person name="Devos D.P."/>
            <person name="Kaster A.-K."/>
            <person name="Ovreas L."/>
            <person name="Rohde M."/>
            <person name="Galperin M.Y."/>
            <person name="Jogler C."/>
        </authorList>
    </citation>
    <scope>NUCLEOTIDE SEQUENCE [LARGE SCALE GENOMIC DNA]</scope>
    <source>
        <strain evidence="1 2">Enr13</strain>
    </source>
</reference>
<keyword evidence="2" id="KW-1185">Reference proteome</keyword>
<evidence type="ECO:0000313" key="1">
    <source>
        <dbReference type="EMBL" id="QDV46840.1"/>
    </source>
</evidence>
<dbReference type="KEGG" id="snep:Enr13x_67490"/>
<dbReference type="AlphaFoldDB" id="A0A518I146"/>
<sequence length="50" mass="5618">MPSFDWYAVDSAGEGKPTPDDFNADDRRLTCRLQIGTLKFPLAILIEYIG</sequence>
<organism evidence="1 2">
    <name type="scientific">Stieleria neptunia</name>
    <dbReference type="NCBI Taxonomy" id="2527979"/>
    <lineage>
        <taxon>Bacteria</taxon>
        <taxon>Pseudomonadati</taxon>
        <taxon>Planctomycetota</taxon>
        <taxon>Planctomycetia</taxon>
        <taxon>Pirellulales</taxon>
        <taxon>Pirellulaceae</taxon>
        <taxon>Stieleria</taxon>
    </lineage>
</organism>
<dbReference type="EMBL" id="CP037423">
    <property type="protein sequence ID" value="QDV46840.1"/>
    <property type="molecule type" value="Genomic_DNA"/>
</dbReference>
<evidence type="ECO:0000313" key="2">
    <source>
        <dbReference type="Proteomes" id="UP000319004"/>
    </source>
</evidence>
<protein>
    <submittedName>
        <fullName evidence="1">Uncharacterized protein</fullName>
    </submittedName>
</protein>